<dbReference type="Proteomes" id="UP000000314">
    <property type="component" value="Chromosome 1"/>
</dbReference>
<evidence type="ECO:0000313" key="3">
    <source>
        <dbReference type="Proteomes" id="UP000000314"/>
    </source>
</evidence>
<dbReference type="OrthoDB" id="4081443at2759"/>
<evidence type="ECO:0000256" key="1">
    <source>
        <dbReference type="SAM" id="MobiDB-lite"/>
    </source>
</evidence>
<evidence type="ECO:0000313" key="2">
    <source>
        <dbReference type="EMBL" id="CAY67457.1"/>
    </source>
</evidence>
<name>C4QW34_KOMPG</name>
<dbReference type="HOGENOM" id="CLU_019840_0_0_1"/>
<dbReference type="GeneID" id="8197222"/>
<gene>
    <name evidence="2" type="ordered locus">PAS_chr1-1_0473</name>
</gene>
<dbReference type="KEGG" id="ppa:PAS_chr1-1_0473"/>
<dbReference type="AlphaFoldDB" id="C4QW34"/>
<accession>C4QW34</accession>
<dbReference type="eggNOG" id="ENOG502QUSW">
    <property type="taxonomic scope" value="Eukaryota"/>
</dbReference>
<keyword evidence="3" id="KW-1185">Reference proteome</keyword>
<sequence>MFRILANSSTKQGQRVSSKLVQHNSPSGRLFNTQSPASASKNANSSASTILHDEEPPRPLRDFNQKKNKKNFRPYFQVQTPEDSAFKNELLAFDNYSSQNTTYDLSSESVTYVSPTFWDAIIGIMPIYRQLLESGELTSSRVQNLVSFLRNGLRMNRLELKKLKNKPDFDSSSKNNQMYEFLLSSVREVSNDLLDEKFSPNVSLTSLLIDCFRDMQLPEEAISFWSNGKQIPNLTEIFEGQMVLGAVLPILADAHEANFDELYPKYLELQKNVAAEHKVLHPKFLLGMIRVCLSNNKVDESLQIFKSLVNNLYQNNDGKTPLPHQKSNVTMAHLSFIGYCKNIDTADVFFNDAMDNKLPYHTPLQLNFINSYMNNTWEVTRDFERVKTIWIKTWNNYASKKYLPRMISSSFNNVFFNIFFQKYPQYSAESIKELKQLIVSYSQIRPLDEPFLNVLTSKCQQWRSLEVIDSIQEAYKTYNIEPTLVAHRCLLKALGSVDVPPQRIQQTFENLLLLHDANREAFLAPADLTSLKSATIRSPILDELPGGRDERVKLFFQLFKVYGPYLKSTKALDRWIASDIEQDPSLAVWYKSLGSLDVSKVNRLNLPRMKRNEQFRV</sequence>
<dbReference type="InParanoid" id="C4QW34"/>
<protein>
    <submittedName>
        <fullName evidence="2">Uncharacterized protein</fullName>
    </submittedName>
</protein>
<dbReference type="FunCoup" id="C4QW34">
    <property type="interactions" value="66"/>
</dbReference>
<feature type="region of interest" description="Disordered" evidence="1">
    <location>
        <begin position="1"/>
        <end position="66"/>
    </location>
</feature>
<organism evidence="2 3">
    <name type="scientific">Komagataella phaffii (strain GS115 / ATCC 20864)</name>
    <name type="common">Yeast</name>
    <name type="synonym">Pichia pastoris</name>
    <dbReference type="NCBI Taxonomy" id="644223"/>
    <lineage>
        <taxon>Eukaryota</taxon>
        <taxon>Fungi</taxon>
        <taxon>Dikarya</taxon>
        <taxon>Ascomycota</taxon>
        <taxon>Saccharomycotina</taxon>
        <taxon>Pichiomycetes</taxon>
        <taxon>Pichiales</taxon>
        <taxon>Pichiaceae</taxon>
        <taxon>Komagataella</taxon>
    </lineage>
</organism>
<feature type="compositionally biased region" description="Polar residues" evidence="1">
    <location>
        <begin position="1"/>
        <end position="34"/>
    </location>
</feature>
<reference evidence="2 3" key="1">
    <citation type="journal article" date="2009" name="Nat. Biotechnol.">
        <title>Genome sequence of the recombinant protein production host Pichia pastoris.</title>
        <authorList>
            <person name="De Schutter K."/>
            <person name="Lin Y.C."/>
            <person name="Tiels P."/>
            <person name="Van Hecke A."/>
            <person name="Glinka S."/>
            <person name="Weber-Lehmann J."/>
            <person name="Rouze P."/>
            <person name="Van de Peer Y."/>
            <person name="Callewaert N."/>
        </authorList>
    </citation>
    <scope>NUCLEOTIDE SEQUENCE [LARGE SCALE GENOMIC DNA]</scope>
    <source>
        <strain evidence="3">GS115 / ATCC 20864</strain>
    </source>
</reference>
<dbReference type="EMBL" id="FN392319">
    <property type="protein sequence ID" value="CAY67457.1"/>
    <property type="molecule type" value="Genomic_DNA"/>
</dbReference>
<proteinExistence type="predicted"/>
<feature type="compositionally biased region" description="Low complexity" evidence="1">
    <location>
        <begin position="35"/>
        <end position="48"/>
    </location>
</feature>
<dbReference type="OMA" id="WENGVND"/>
<feature type="compositionally biased region" description="Basic and acidic residues" evidence="1">
    <location>
        <begin position="51"/>
        <end position="65"/>
    </location>
</feature>
<dbReference type="STRING" id="644223.C4QW34"/>
<dbReference type="RefSeq" id="XP_002489738.1">
    <property type="nucleotide sequence ID" value="XM_002489693.1"/>
</dbReference>